<dbReference type="PROSITE" id="PS50893">
    <property type="entry name" value="ABC_TRANSPORTER_2"/>
    <property type="match status" value="1"/>
</dbReference>
<dbReference type="SUPFAM" id="SSF52540">
    <property type="entry name" value="P-loop containing nucleoside triphosphate hydrolases"/>
    <property type="match status" value="1"/>
</dbReference>
<evidence type="ECO:0000256" key="3">
    <source>
        <dbReference type="ARBA" id="ARBA00022741"/>
    </source>
</evidence>
<evidence type="ECO:0000256" key="6">
    <source>
        <dbReference type="ARBA" id="ARBA00023136"/>
    </source>
</evidence>
<evidence type="ECO:0000259" key="10">
    <source>
        <dbReference type="PROSITE" id="PS50042"/>
    </source>
</evidence>
<feature type="domain" description="ABC transmembrane type-1" evidence="12">
    <location>
        <begin position="128"/>
        <end position="337"/>
    </location>
</feature>
<dbReference type="GO" id="GO:0005524">
    <property type="term" value="F:ATP binding"/>
    <property type="evidence" value="ECO:0007669"/>
    <property type="project" value="UniProtKB-KW"/>
</dbReference>
<keyword evidence="2 9" id="KW-0812">Transmembrane</keyword>
<dbReference type="GO" id="GO:0016887">
    <property type="term" value="F:ATP hydrolysis activity"/>
    <property type="evidence" value="ECO:0007669"/>
    <property type="project" value="InterPro"/>
</dbReference>
<dbReference type="InterPro" id="IPR036640">
    <property type="entry name" value="ABC1_TM_sf"/>
</dbReference>
<sequence>MSVVETGTAVELGDDKAKVKAVPDAFSSFDTVLWTLRWLYNNEFDSTVKCVVEIFLMVAWTGGQPFLIMSLFSSEDSDGAGEDFLRSDQFVELVYLTLVLAIGEAMSAQLSYMLANDCPSGGGFVPVMQKKLAKHVLNTQFEYLETVSSTALMSTLETHIYVVNSNIDAVLQLFRTVLELCMLFIVVFLLSWHLTMLVLFFLPSYIIYNHMMGKGVTSSVDNFREAEKALSSTVEEQFYGAFVRRVCGLQPYMDGVLQAGAEGVSDASNAMDDELAKNERGQTILSVALRSSVLVGGAILVAMQQIDFAVFIAYLMSSSRFHDLMMGVTGSLTQFNKSKVSLRTICMYLRAPISGALGSVSHQLPEAVDAIELQEISFSRPASGIGRPAMQILDSISFTIPQSAKCGIVGPSGCGKSTLLKILAQLYPNQNGTFLIGGLPAQSIDVAKTFSLLEQETLLFEGTVSFNVMIGEQEDIPNMSRALKDAAFTPYLRKLPYGVESDIGPKGKLLSGGMKQRLGLARAIFRIFAGRMVLVLDEPTSAQDPQSTREIGQNLAALPGKTVIAVTHTISLLQSFDWMVVMLGGEVAEHGSKEELYNKKGHWYRIARQEEGVKTDDKGAIEISPDALMAMWLFADPEISEEMLKPFVDFFIPRHCAVGDSLLTQGQPADTLFVVVSGMGKEIRRKGDTEDDEGQEVCTWTAGDVKGIDSLLSDDLINTTSVTVLNPMVLLTFPRRLFAIALRMEARTELGLIIERTKEAVELMRSPKFLETVWPLADLDADQLQAVSHRLQVVVYEAGATLCSNDPAAGTKSRAMMAYIVACGFLEAMEHSGLKDGGMMTNLIHAKGLVGCHVFAHLAKAHVSHEVHRGLDRQQTYRALHSLRCKTRCVLIEFDKTAMDRLNDEHPSIPESIAVLNADLAQALSPAELRRLWVFAVLPEDLLRELGQLFEVTGVGTGTVVLEEDAPSANRVHVVLRGAVEVVHPSAGVSTVQQGGIINQEALEKHLLGGTPASSSIGPNLPSLATVSGERNCVRAVLTLDSFIGAAEEYDAEHGTRQLEGLRTLMRGRDTLRTPAGLMKAVPGLQASEAAAYLQSSAIVCETVLKKGEILQGLSQPAHTVRSSPGEGFRAVHTVSSSPGEGFRAAHTVNSSPGEASGPLTR</sequence>
<evidence type="ECO:0000256" key="9">
    <source>
        <dbReference type="SAM" id="Phobius"/>
    </source>
</evidence>
<dbReference type="InterPro" id="IPR011527">
    <property type="entry name" value="ABC1_TM_dom"/>
</dbReference>
<keyword evidence="6 9" id="KW-0472">Membrane</keyword>
<dbReference type="Gene3D" id="2.60.120.10">
    <property type="entry name" value="Jelly Rolls"/>
    <property type="match status" value="3"/>
</dbReference>
<proteinExistence type="inferred from homology"/>
<feature type="transmembrane region" description="Helical" evidence="9">
    <location>
        <begin position="182"/>
        <end position="208"/>
    </location>
</feature>
<dbReference type="SMART" id="SM00100">
    <property type="entry name" value="cNMP"/>
    <property type="match status" value="3"/>
</dbReference>
<evidence type="ECO:0000256" key="5">
    <source>
        <dbReference type="ARBA" id="ARBA00022989"/>
    </source>
</evidence>
<keyword evidence="14" id="KW-1185">Reference proteome</keyword>
<dbReference type="Pfam" id="PF00027">
    <property type="entry name" value="cNMP_binding"/>
    <property type="match status" value="1"/>
</dbReference>
<dbReference type="Gene3D" id="1.20.1560.10">
    <property type="entry name" value="ABC transporter type 1, transmembrane domain"/>
    <property type="match status" value="1"/>
</dbReference>
<dbReference type="InterPro" id="IPR014710">
    <property type="entry name" value="RmlC-like_jellyroll"/>
</dbReference>
<dbReference type="PANTHER" id="PTHR24221:SF654">
    <property type="entry name" value="ATP-BINDING CASSETTE SUB-FAMILY B MEMBER 6"/>
    <property type="match status" value="1"/>
</dbReference>
<feature type="transmembrane region" description="Helical" evidence="9">
    <location>
        <begin position="293"/>
        <end position="316"/>
    </location>
</feature>
<feature type="non-terminal residue" evidence="13">
    <location>
        <position position="1162"/>
    </location>
</feature>
<gene>
    <name evidence="13" type="ORF">CYMTET_32776</name>
</gene>
<dbReference type="InterPro" id="IPR017871">
    <property type="entry name" value="ABC_transporter-like_CS"/>
</dbReference>
<feature type="domain" description="ABC transporter" evidence="11">
    <location>
        <begin position="371"/>
        <end position="609"/>
    </location>
</feature>
<evidence type="ECO:0000256" key="8">
    <source>
        <dbReference type="SAM" id="MobiDB-lite"/>
    </source>
</evidence>
<dbReference type="InterPro" id="IPR003439">
    <property type="entry name" value="ABC_transporter-like_ATP-bd"/>
</dbReference>
<dbReference type="InterPro" id="IPR018490">
    <property type="entry name" value="cNMP-bd_dom_sf"/>
</dbReference>
<dbReference type="Proteomes" id="UP001190700">
    <property type="component" value="Unassembled WGS sequence"/>
</dbReference>
<evidence type="ECO:0000256" key="4">
    <source>
        <dbReference type="ARBA" id="ARBA00022840"/>
    </source>
</evidence>
<dbReference type="GO" id="GO:0140359">
    <property type="term" value="F:ABC-type transporter activity"/>
    <property type="evidence" value="ECO:0007669"/>
    <property type="project" value="InterPro"/>
</dbReference>
<keyword evidence="4" id="KW-0067">ATP-binding</keyword>
<name>A0AAE0KRW5_9CHLO</name>
<dbReference type="InterPro" id="IPR003593">
    <property type="entry name" value="AAA+_ATPase"/>
</dbReference>
<dbReference type="InterPro" id="IPR027417">
    <property type="entry name" value="P-loop_NTPase"/>
</dbReference>
<organism evidence="13 14">
    <name type="scientific">Cymbomonas tetramitiformis</name>
    <dbReference type="NCBI Taxonomy" id="36881"/>
    <lineage>
        <taxon>Eukaryota</taxon>
        <taxon>Viridiplantae</taxon>
        <taxon>Chlorophyta</taxon>
        <taxon>Pyramimonadophyceae</taxon>
        <taxon>Pyramimonadales</taxon>
        <taxon>Pyramimonadaceae</taxon>
        <taxon>Cymbomonas</taxon>
    </lineage>
</organism>
<dbReference type="InterPro" id="IPR000595">
    <property type="entry name" value="cNMP-bd_dom"/>
</dbReference>
<dbReference type="Gene3D" id="3.40.50.300">
    <property type="entry name" value="P-loop containing nucleotide triphosphate hydrolases"/>
    <property type="match status" value="1"/>
</dbReference>
<dbReference type="AlphaFoldDB" id="A0AAE0KRW5"/>
<protein>
    <submittedName>
        <fullName evidence="13">Uncharacterized protein</fullName>
    </submittedName>
</protein>
<evidence type="ECO:0000313" key="14">
    <source>
        <dbReference type="Proteomes" id="UP001190700"/>
    </source>
</evidence>
<dbReference type="SUPFAM" id="SSF90123">
    <property type="entry name" value="ABC transporter transmembrane region"/>
    <property type="match status" value="1"/>
</dbReference>
<evidence type="ECO:0000256" key="2">
    <source>
        <dbReference type="ARBA" id="ARBA00022692"/>
    </source>
</evidence>
<keyword evidence="5 9" id="KW-1133">Transmembrane helix</keyword>
<reference evidence="13 14" key="1">
    <citation type="journal article" date="2015" name="Genome Biol. Evol.">
        <title>Comparative Genomics of a Bacterivorous Green Alga Reveals Evolutionary Causalities and Consequences of Phago-Mixotrophic Mode of Nutrition.</title>
        <authorList>
            <person name="Burns J.A."/>
            <person name="Paasch A."/>
            <person name="Narechania A."/>
            <person name="Kim E."/>
        </authorList>
    </citation>
    <scope>NUCLEOTIDE SEQUENCE [LARGE SCALE GENOMIC DNA]</scope>
    <source>
        <strain evidence="13 14">PLY_AMNH</strain>
    </source>
</reference>
<evidence type="ECO:0000313" key="13">
    <source>
        <dbReference type="EMBL" id="KAK3258169.1"/>
    </source>
</evidence>
<dbReference type="SUPFAM" id="SSF51206">
    <property type="entry name" value="cAMP-binding domain-like"/>
    <property type="match status" value="3"/>
</dbReference>
<dbReference type="EMBL" id="LGRX02019759">
    <property type="protein sequence ID" value="KAK3258169.1"/>
    <property type="molecule type" value="Genomic_DNA"/>
</dbReference>
<dbReference type="Pfam" id="PF00664">
    <property type="entry name" value="ABC_membrane"/>
    <property type="match status" value="1"/>
</dbReference>
<comment type="subcellular location">
    <subcellularLocation>
        <location evidence="1">Membrane</location>
        <topology evidence="1">Multi-pass membrane protein</topology>
    </subcellularLocation>
</comment>
<comment type="similarity">
    <text evidence="7">Belongs to the ABC transporter superfamily. ABCB family. Heavy Metal importer (TC 3.A.1.210) subfamily.</text>
</comment>
<dbReference type="PROSITE" id="PS00211">
    <property type="entry name" value="ABC_TRANSPORTER_1"/>
    <property type="match status" value="1"/>
</dbReference>
<dbReference type="SMART" id="SM00382">
    <property type="entry name" value="AAA"/>
    <property type="match status" value="1"/>
</dbReference>
<dbReference type="PANTHER" id="PTHR24221">
    <property type="entry name" value="ATP-BINDING CASSETTE SUB-FAMILY B"/>
    <property type="match status" value="1"/>
</dbReference>
<dbReference type="InterPro" id="IPR039421">
    <property type="entry name" value="Type_1_exporter"/>
</dbReference>
<evidence type="ECO:0000259" key="11">
    <source>
        <dbReference type="PROSITE" id="PS50893"/>
    </source>
</evidence>
<feature type="domain" description="Cyclic nucleotide-binding" evidence="10">
    <location>
        <begin position="934"/>
        <end position="1017"/>
    </location>
</feature>
<dbReference type="PROSITE" id="PS50929">
    <property type="entry name" value="ABC_TM1F"/>
    <property type="match status" value="1"/>
</dbReference>
<accession>A0AAE0KRW5</accession>
<dbReference type="PROSITE" id="PS50042">
    <property type="entry name" value="CNMP_BINDING_3"/>
    <property type="match status" value="2"/>
</dbReference>
<dbReference type="GO" id="GO:0016020">
    <property type="term" value="C:membrane"/>
    <property type="evidence" value="ECO:0007669"/>
    <property type="project" value="UniProtKB-SubCell"/>
</dbReference>
<keyword evidence="3" id="KW-0547">Nucleotide-binding</keyword>
<feature type="region of interest" description="Disordered" evidence="8">
    <location>
        <begin position="1135"/>
        <end position="1162"/>
    </location>
</feature>
<dbReference type="CDD" id="cd00038">
    <property type="entry name" value="CAP_ED"/>
    <property type="match status" value="2"/>
</dbReference>
<feature type="domain" description="Cyclic nucleotide-binding" evidence="10">
    <location>
        <begin position="639"/>
        <end position="738"/>
    </location>
</feature>
<dbReference type="Pfam" id="PF00005">
    <property type="entry name" value="ABC_tran"/>
    <property type="match status" value="1"/>
</dbReference>
<evidence type="ECO:0000256" key="1">
    <source>
        <dbReference type="ARBA" id="ARBA00004141"/>
    </source>
</evidence>
<evidence type="ECO:0000256" key="7">
    <source>
        <dbReference type="ARBA" id="ARBA00024363"/>
    </source>
</evidence>
<evidence type="ECO:0000259" key="12">
    <source>
        <dbReference type="PROSITE" id="PS50929"/>
    </source>
</evidence>
<comment type="caution">
    <text evidence="13">The sequence shown here is derived from an EMBL/GenBank/DDBJ whole genome shotgun (WGS) entry which is preliminary data.</text>
</comment>